<accession>A0ABW0MYX8</accession>
<evidence type="ECO:0000313" key="2">
    <source>
        <dbReference type="Proteomes" id="UP001595956"/>
    </source>
</evidence>
<dbReference type="InterPro" id="IPR019587">
    <property type="entry name" value="Polyketide_cyclase/dehydratase"/>
</dbReference>
<dbReference type="InterPro" id="IPR023393">
    <property type="entry name" value="START-like_dom_sf"/>
</dbReference>
<comment type="caution">
    <text evidence="1">The sequence shown here is derived from an EMBL/GenBank/DDBJ whole genome shotgun (WGS) entry which is preliminary data.</text>
</comment>
<organism evidence="1 2">
    <name type="scientific">Nocardioides caricicola</name>
    <dbReference type="NCBI Taxonomy" id="634770"/>
    <lineage>
        <taxon>Bacteria</taxon>
        <taxon>Bacillati</taxon>
        <taxon>Actinomycetota</taxon>
        <taxon>Actinomycetes</taxon>
        <taxon>Propionibacteriales</taxon>
        <taxon>Nocardioidaceae</taxon>
        <taxon>Nocardioides</taxon>
    </lineage>
</organism>
<dbReference type="EMBL" id="JBHSMD010000002">
    <property type="protein sequence ID" value="MFC5493305.1"/>
    <property type="molecule type" value="Genomic_DNA"/>
</dbReference>
<protein>
    <submittedName>
        <fullName evidence="1">SRPBCC family protein</fullName>
    </submittedName>
</protein>
<evidence type="ECO:0000313" key="1">
    <source>
        <dbReference type="EMBL" id="MFC5493305.1"/>
    </source>
</evidence>
<dbReference type="SUPFAM" id="SSF55961">
    <property type="entry name" value="Bet v1-like"/>
    <property type="match status" value="1"/>
</dbReference>
<sequence>MEISRTLQVPRPPEDVFAYLQDFTSTEEWDPGTVRTTRLEGDGGVGTRYRNVSRFLGRETELEYVVEEADSPSRLRLRGENKTVVSEDTMTMVPTATGTELTYRAEFTFKGFAKLVAPLLAPAFKRLGDEAEKGLHEALGRGVSN</sequence>
<name>A0ABW0MYX8_9ACTN</name>
<dbReference type="Pfam" id="PF10604">
    <property type="entry name" value="Polyketide_cyc2"/>
    <property type="match status" value="1"/>
</dbReference>
<dbReference type="CDD" id="cd08865">
    <property type="entry name" value="SRPBCC_10"/>
    <property type="match status" value="1"/>
</dbReference>
<dbReference type="Proteomes" id="UP001595956">
    <property type="component" value="Unassembled WGS sequence"/>
</dbReference>
<dbReference type="Gene3D" id="3.30.530.20">
    <property type="match status" value="1"/>
</dbReference>
<keyword evidence="2" id="KW-1185">Reference proteome</keyword>
<gene>
    <name evidence="1" type="ORF">ACFPKY_09335</name>
</gene>
<reference evidence="2" key="1">
    <citation type="journal article" date="2019" name="Int. J. Syst. Evol. Microbiol.">
        <title>The Global Catalogue of Microorganisms (GCM) 10K type strain sequencing project: providing services to taxonomists for standard genome sequencing and annotation.</title>
        <authorList>
            <consortium name="The Broad Institute Genomics Platform"/>
            <consortium name="The Broad Institute Genome Sequencing Center for Infectious Disease"/>
            <person name="Wu L."/>
            <person name="Ma J."/>
        </authorList>
    </citation>
    <scope>NUCLEOTIDE SEQUENCE [LARGE SCALE GENOMIC DNA]</scope>
    <source>
        <strain evidence="2">KACC 13778</strain>
    </source>
</reference>
<dbReference type="RefSeq" id="WP_345172290.1">
    <property type="nucleotide sequence ID" value="NZ_BAABFQ010000003.1"/>
</dbReference>
<proteinExistence type="predicted"/>